<feature type="transmembrane region" description="Helical" evidence="7">
    <location>
        <begin position="171"/>
        <end position="189"/>
    </location>
</feature>
<dbReference type="Pfam" id="PF00005">
    <property type="entry name" value="ABC_tran"/>
    <property type="match status" value="1"/>
</dbReference>
<gene>
    <name evidence="10" type="ORF">N5B56_07895</name>
</gene>
<protein>
    <submittedName>
        <fullName evidence="10">ABC transporter ATP-binding protein/permease</fullName>
    </submittedName>
</protein>
<dbReference type="Proteomes" id="UP001431199">
    <property type="component" value="Unassembled WGS sequence"/>
</dbReference>
<dbReference type="InterPro" id="IPR011527">
    <property type="entry name" value="ABC1_TM_dom"/>
</dbReference>
<dbReference type="InterPro" id="IPR039421">
    <property type="entry name" value="Type_1_exporter"/>
</dbReference>
<keyword evidence="2 7" id="KW-0812">Transmembrane</keyword>
<evidence type="ECO:0000256" key="5">
    <source>
        <dbReference type="ARBA" id="ARBA00022989"/>
    </source>
</evidence>
<feature type="domain" description="ABC transmembrane type-1" evidence="9">
    <location>
        <begin position="22"/>
        <end position="314"/>
    </location>
</feature>
<dbReference type="InterPro" id="IPR036640">
    <property type="entry name" value="ABC1_TM_sf"/>
</dbReference>
<sequence>MKDRESLVWIKAKAKKQSFRIIILSIANIILALIGTGLSVLSKFAIDAAANAADAQGHDEFIKFRNQIIVVGIIILCTILFRMILRIATQSMTVKAQAGLEMSMRSQLYQSIIRKNYSDIMKYHSGELINRLTSDMKIVTEGVTSIIPTILFCVFQFLGAFIVLVSFDWRFTILFLAAGIVLSVTTLFFRKKLKSLHKAVQETDGKVRSFYQESIESILAVKTFGVEDKFAEKGDILQKKNYDMKMKRRVISICANTGFSFIFNAGYLFALIWCALKVCAKTMSFGTLTAMLQLISQIQTPFFNITKVIPQYYSILASAERIIEIENIQDEQRNEPKETVKELYDKFDKGIFKNIRFSYGRDIVLKEGNADFSKGEFVAIRGISGIGKSTLFKLLLGVFRPDEGEIKLCFKDGEEVTVSPDTRRMFAYVPQGNFLFSGTIRENLTLIKDADDETIKQALIASDIYDFVSKLPNGMDTKIGENAMGLSEGQAQRIAIARAVISGAPILLLDEATSALDEMTEKRVLENIKKLKERTCIIITHKQAALDVCDKEFIIKDKCLYQK</sequence>
<feature type="transmembrane region" description="Helical" evidence="7">
    <location>
        <begin position="21"/>
        <end position="46"/>
    </location>
</feature>
<dbReference type="InterPro" id="IPR003439">
    <property type="entry name" value="ABC_transporter-like_ATP-bd"/>
</dbReference>
<dbReference type="PANTHER" id="PTHR24221">
    <property type="entry name" value="ATP-BINDING CASSETTE SUB-FAMILY B"/>
    <property type="match status" value="1"/>
</dbReference>
<dbReference type="InterPro" id="IPR027417">
    <property type="entry name" value="P-loop_NTPase"/>
</dbReference>
<dbReference type="Gene3D" id="1.20.1560.10">
    <property type="entry name" value="ABC transporter type 1, transmembrane domain"/>
    <property type="match status" value="1"/>
</dbReference>
<keyword evidence="3" id="KW-0547">Nucleotide-binding</keyword>
<dbReference type="PROSITE" id="PS50893">
    <property type="entry name" value="ABC_TRANSPORTER_2"/>
    <property type="match status" value="1"/>
</dbReference>
<name>A0ABT2M280_9FIRM</name>
<comment type="subcellular location">
    <subcellularLocation>
        <location evidence="1">Cell membrane</location>
        <topology evidence="1">Multi-pass membrane protein</topology>
    </subcellularLocation>
</comment>
<evidence type="ECO:0000256" key="7">
    <source>
        <dbReference type="SAM" id="Phobius"/>
    </source>
</evidence>
<keyword evidence="5 7" id="KW-1133">Transmembrane helix</keyword>
<dbReference type="CDD" id="cd07346">
    <property type="entry name" value="ABC_6TM_exporters"/>
    <property type="match status" value="1"/>
</dbReference>
<dbReference type="RefSeq" id="WP_260978694.1">
    <property type="nucleotide sequence ID" value="NZ_JAODBU010000007.1"/>
</dbReference>
<evidence type="ECO:0000259" key="8">
    <source>
        <dbReference type="PROSITE" id="PS50893"/>
    </source>
</evidence>
<evidence type="ECO:0000256" key="2">
    <source>
        <dbReference type="ARBA" id="ARBA00022692"/>
    </source>
</evidence>
<proteinExistence type="predicted"/>
<dbReference type="PANTHER" id="PTHR24221:SF654">
    <property type="entry name" value="ATP-BINDING CASSETTE SUB-FAMILY B MEMBER 6"/>
    <property type="match status" value="1"/>
</dbReference>
<evidence type="ECO:0000259" key="9">
    <source>
        <dbReference type="PROSITE" id="PS50929"/>
    </source>
</evidence>
<dbReference type="SMART" id="SM00382">
    <property type="entry name" value="AAA"/>
    <property type="match status" value="1"/>
</dbReference>
<dbReference type="PROSITE" id="PS50929">
    <property type="entry name" value="ABC_TM1F"/>
    <property type="match status" value="1"/>
</dbReference>
<dbReference type="SUPFAM" id="SSF90123">
    <property type="entry name" value="ABC transporter transmembrane region"/>
    <property type="match status" value="1"/>
</dbReference>
<feature type="transmembrane region" description="Helical" evidence="7">
    <location>
        <begin position="66"/>
        <end position="85"/>
    </location>
</feature>
<evidence type="ECO:0000256" key="4">
    <source>
        <dbReference type="ARBA" id="ARBA00022840"/>
    </source>
</evidence>
<comment type="caution">
    <text evidence="10">The sequence shown here is derived from an EMBL/GenBank/DDBJ whole genome shotgun (WGS) entry which is preliminary data.</text>
</comment>
<feature type="transmembrane region" description="Helical" evidence="7">
    <location>
        <begin position="250"/>
        <end position="273"/>
    </location>
</feature>
<evidence type="ECO:0000313" key="10">
    <source>
        <dbReference type="EMBL" id="MCT7399001.1"/>
    </source>
</evidence>
<organism evidence="10 11">
    <name type="scientific">Eubacterium album</name>
    <dbReference type="NCBI Taxonomy" id="2978477"/>
    <lineage>
        <taxon>Bacteria</taxon>
        <taxon>Bacillati</taxon>
        <taxon>Bacillota</taxon>
        <taxon>Clostridia</taxon>
        <taxon>Eubacteriales</taxon>
        <taxon>Eubacteriaceae</taxon>
        <taxon>Eubacterium</taxon>
    </lineage>
</organism>
<dbReference type="Pfam" id="PF00664">
    <property type="entry name" value="ABC_membrane"/>
    <property type="match status" value="1"/>
</dbReference>
<feature type="transmembrane region" description="Helical" evidence="7">
    <location>
        <begin position="146"/>
        <end position="165"/>
    </location>
</feature>
<evidence type="ECO:0000256" key="3">
    <source>
        <dbReference type="ARBA" id="ARBA00022741"/>
    </source>
</evidence>
<dbReference type="GO" id="GO:0005524">
    <property type="term" value="F:ATP binding"/>
    <property type="evidence" value="ECO:0007669"/>
    <property type="project" value="UniProtKB-KW"/>
</dbReference>
<accession>A0ABT2M280</accession>
<dbReference type="InterPro" id="IPR003593">
    <property type="entry name" value="AAA+_ATPase"/>
</dbReference>
<dbReference type="EMBL" id="JAODBU010000007">
    <property type="protein sequence ID" value="MCT7399001.1"/>
    <property type="molecule type" value="Genomic_DNA"/>
</dbReference>
<evidence type="ECO:0000313" key="11">
    <source>
        <dbReference type="Proteomes" id="UP001431199"/>
    </source>
</evidence>
<reference evidence="10" key="1">
    <citation type="submission" date="2022-09" db="EMBL/GenBank/DDBJ databases">
        <title>Eubacterium sp. LFL-14 isolated from human feces.</title>
        <authorList>
            <person name="Liu F."/>
        </authorList>
    </citation>
    <scope>NUCLEOTIDE SEQUENCE</scope>
    <source>
        <strain evidence="10">LFL-14</strain>
    </source>
</reference>
<dbReference type="SUPFAM" id="SSF52540">
    <property type="entry name" value="P-loop containing nucleoside triphosphate hydrolases"/>
    <property type="match status" value="1"/>
</dbReference>
<feature type="domain" description="ABC transporter" evidence="8">
    <location>
        <begin position="350"/>
        <end position="563"/>
    </location>
</feature>
<evidence type="ECO:0000256" key="6">
    <source>
        <dbReference type="ARBA" id="ARBA00023136"/>
    </source>
</evidence>
<keyword evidence="6 7" id="KW-0472">Membrane</keyword>
<dbReference type="Gene3D" id="3.40.50.300">
    <property type="entry name" value="P-loop containing nucleotide triphosphate hydrolases"/>
    <property type="match status" value="1"/>
</dbReference>
<evidence type="ECO:0000256" key="1">
    <source>
        <dbReference type="ARBA" id="ARBA00004651"/>
    </source>
</evidence>
<keyword evidence="11" id="KW-1185">Reference proteome</keyword>
<keyword evidence="4 10" id="KW-0067">ATP-binding</keyword>